<gene>
    <name evidence="1" type="ORF">N0F65_007499</name>
</gene>
<reference evidence="1" key="2">
    <citation type="journal article" date="2023" name="Microbiol Resour">
        <title>Decontamination and Annotation of the Draft Genome Sequence of the Oomycete Lagenidium giganteum ARSEF 373.</title>
        <authorList>
            <person name="Morgan W.R."/>
            <person name="Tartar A."/>
        </authorList>
    </citation>
    <scope>NUCLEOTIDE SEQUENCE</scope>
    <source>
        <strain evidence="1">ARSEF 373</strain>
    </source>
</reference>
<name>A0AAV2ZM52_9STRA</name>
<keyword evidence="2" id="KW-1185">Reference proteome</keyword>
<protein>
    <submittedName>
        <fullName evidence="1">Uncharacterized protein</fullName>
    </submittedName>
</protein>
<dbReference type="Proteomes" id="UP001146120">
    <property type="component" value="Unassembled WGS sequence"/>
</dbReference>
<evidence type="ECO:0000313" key="1">
    <source>
        <dbReference type="EMBL" id="DBA05337.1"/>
    </source>
</evidence>
<proteinExistence type="predicted"/>
<evidence type="ECO:0000313" key="2">
    <source>
        <dbReference type="Proteomes" id="UP001146120"/>
    </source>
</evidence>
<organism evidence="1 2">
    <name type="scientific">Lagenidium giganteum</name>
    <dbReference type="NCBI Taxonomy" id="4803"/>
    <lineage>
        <taxon>Eukaryota</taxon>
        <taxon>Sar</taxon>
        <taxon>Stramenopiles</taxon>
        <taxon>Oomycota</taxon>
        <taxon>Peronosporomycetes</taxon>
        <taxon>Pythiales</taxon>
        <taxon>Pythiaceae</taxon>
    </lineage>
</organism>
<reference evidence="1" key="1">
    <citation type="submission" date="2022-11" db="EMBL/GenBank/DDBJ databases">
        <authorList>
            <person name="Morgan W.R."/>
            <person name="Tartar A."/>
        </authorList>
    </citation>
    <scope>NUCLEOTIDE SEQUENCE</scope>
    <source>
        <strain evidence="1">ARSEF 373</strain>
    </source>
</reference>
<comment type="caution">
    <text evidence="1">The sequence shown here is derived from an EMBL/GenBank/DDBJ whole genome shotgun (WGS) entry which is preliminary data.</text>
</comment>
<sequence length="266" mass="30188">MGAQVIDLDGSTINLIAQFLHFLINSLGQSPTKLLWRVYNNSPGEYDSNNGFSSTLSKLFVKYNGKPMSMNMIRHIVESHLIQSPTKHDLHAKLLHSTFAACTSYNKIANRSTTAEVVDEAPDISFEPAAQPQSPAKAKARSKARRERIFHGDFTPTGSDKALEIEIFEKKQSHPNDVQRGPHVMDFNGLHARLRSGKTHVNLKTMLVSHAFVDLWHLIEDEKSFDKHLFSLLDEPEQGLMRYCLRNVISSHENLIRRTMSHWMVS</sequence>
<dbReference type="EMBL" id="DAKRPA010000001">
    <property type="protein sequence ID" value="DBA05337.1"/>
    <property type="molecule type" value="Genomic_DNA"/>
</dbReference>
<dbReference type="AlphaFoldDB" id="A0AAV2ZM52"/>
<accession>A0AAV2ZM52</accession>